<evidence type="ECO:0000313" key="4">
    <source>
        <dbReference type="Proteomes" id="UP000075243"/>
    </source>
</evidence>
<evidence type="ECO:0000313" key="3">
    <source>
        <dbReference type="EMBL" id="KYP63003.1"/>
    </source>
</evidence>
<dbReference type="PANTHER" id="PTHR46929">
    <property type="entry name" value="EXPRESSED PROTEIN"/>
    <property type="match status" value="1"/>
</dbReference>
<gene>
    <name evidence="3" type="ORF">KK1_017564</name>
</gene>
<dbReference type="AlphaFoldDB" id="A0A151T7H8"/>
<evidence type="ECO:0000256" key="1">
    <source>
        <dbReference type="SAM" id="MobiDB-lite"/>
    </source>
</evidence>
<feature type="domain" description="Myb/SANT-like" evidence="2">
    <location>
        <begin position="20"/>
        <end position="113"/>
    </location>
</feature>
<dbReference type="OMA" id="RICEPDF"/>
<dbReference type="EMBL" id="CM003610">
    <property type="protein sequence ID" value="KYP63003.1"/>
    <property type="molecule type" value="Genomic_DNA"/>
</dbReference>
<proteinExistence type="predicted"/>
<feature type="region of interest" description="Disordered" evidence="1">
    <location>
        <begin position="197"/>
        <end position="227"/>
    </location>
</feature>
<evidence type="ECO:0000259" key="2">
    <source>
        <dbReference type="Pfam" id="PF12776"/>
    </source>
</evidence>
<dbReference type="Pfam" id="PF12776">
    <property type="entry name" value="Myb_DNA-bind_3"/>
    <property type="match status" value="1"/>
</dbReference>
<sequence>MNRGKTVVPDSSTTVREFTKWTDDMDFRLLTAMLDEARLGNRVDGSWTTQAYNNIVEALRQTGLTGITKNNVKNRQKSLKDRWREVHDLFSGLSGFAWDESTKRFTAEPEVWHDLLQAKPAAAKWRVSSIRYYDLMEELWGVDRATGHMARTARQARRNIGMPSVTVDLNDDVNDIPQDDPFQAGFDTAYRSPPHCGSCSPVDGTQSVPSAASGGTTGTSSSRGTKRKAPMIDVMDAQFDRLTTRLDAFTDYLGQGNALTQRLSDIVERQVVAIERRNEIINEQVNILKQTSTVQYSESNIWDMLVAMNLQDEQVMVQCYDFLCNNPSHVRRLFGLPPHLRLNQLLKFMGQSG</sequence>
<dbReference type="InterPro" id="IPR024752">
    <property type="entry name" value="Myb/SANT-like_dom"/>
</dbReference>
<name>A0A151T7H8_CAJCA</name>
<organism evidence="3 4">
    <name type="scientific">Cajanus cajan</name>
    <name type="common">Pigeon pea</name>
    <name type="synonym">Cajanus indicus</name>
    <dbReference type="NCBI Taxonomy" id="3821"/>
    <lineage>
        <taxon>Eukaryota</taxon>
        <taxon>Viridiplantae</taxon>
        <taxon>Streptophyta</taxon>
        <taxon>Embryophyta</taxon>
        <taxon>Tracheophyta</taxon>
        <taxon>Spermatophyta</taxon>
        <taxon>Magnoliopsida</taxon>
        <taxon>eudicotyledons</taxon>
        <taxon>Gunneridae</taxon>
        <taxon>Pentapetalae</taxon>
        <taxon>rosids</taxon>
        <taxon>fabids</taxon>
        <taxon>Fabales</taxon>
        <taxon>Fabaceae</taxon>
        <taxon>Papilionoideae</taxon>
        <taxon>50 kb inversion clade</taxon>
        <taxon>NPAAA clade</taxon>
        <taxon>indigoferoid/millettioid clade</taxon>
        <taxon>Phaseoleae</taxon>
        <taxon>Cajanus</taxon>
    </lineage>
</organism>
<keyword evidence="4" id="KW-1185">Reference proteome</keyword>
<protein>
    <recommendedName>
        <fullName evidence="2">Myb/SANT-like domain-containing protein</fullName>
    </recommendedName>
</protein>
<reference evidence="3 4" key="1">
    <citation type="journal article" date="2012" name="Nat. Biotechnol.">
        <title>Draft genome sequence of pigeonpea (Cajanus cajan), an orphan legume crop of resource-poor farmers.</title>
        <authorList>
            <person name="Varshney R.K."/>
            <person name="Chen W."/>
            <person name="Li Y."/>
            <person name="Bharti A.K."/>
            <person name="Saxena R.K."/>
            <person name="Schlueter J.A."/>
            <person name="Donoghue M.T."/>
            <person name="Azam S."/>
            <person name="Fan G."/>
            <person name="Whaley A.M."/>
            <person name="Farmer A.D."/>
            <person name="Sheridan J."/>
            <person name="Iwata A."/>
            <person name="Tuteja R."/>
            <person name="Penmetsa R.V."/>
            <person name="Wu W."/>
            <person name="Upadhyaya H.D."/>
            <person name="Yang S.P."/>
            <person name="Shah T."/>
            <person name="Saxena K.B."/>
            <person name="Michael T."/>
            <person name="McCombie W.R."/>
            <person name="Yang B."/>
            <person name="Zhang G."/>
            <person name="Yang H."/>
            <person name="Wang J."/>
            <person name="Spillane C."/>
            <person name="Cook D.R."/>
            <person name="May G.D."/>
            <person name="Xu X."/>
            <person name="Jackson S.A."/>
        </authorList>
    </citation>
    <scope>NUCLEOTIDE SEQUENCE [LARGE SCALE GENOMIC DNA]</scope>
    <source>
        <strain evidence="4">cv. Asha</strain>
    </source>
</reference>
<dbReference type="PANTHER" id="PTHR46929:SF4">
    <property type="entry name" value="MYB_SANT-LIKE DOMAIN-CONTAINING PROTEIN"/>
    <property type="match status" value="1"/>
</dbReference>
<dbReference type="Gramene" id="C.cajan_17059.t">
    <property type="protein sequence ID" value="C.cajan_17059.t"/>
    <property type="gene ID" value="C.cajan_17059"/>
</dbReference>
<accession>A0A151T7H8</accession>
<dbReference type="Proteomes" id="UP000075243">
    <property type="component" value="Chromosome 8"/>
</dbReference>